<feature type="domain" description="Mechanosensitive ion channel MscS" evidence="9">
    <location>
        <begin position="274"/>
        <end position="340"/>
    </location>
</feature>
<comment type="similarity">
    <text evidence="2 7">Belongs to the MscS (TC 1.A.23) family.</text>
</comment>
<keyword evidence="7" id="KW-0813">Transport</keyword>
<comment type="subcellular location">
    <subcellularLocation>
        <location evidence="7">Cell inner membrane</location>
        <topology evidence="7">Multi-pass membrane protein</topology>
    </subcellularLocation>
    <subcellularLocation>
        <location evidence="1">Cell membrane</location>
        <topology evidence="1">Multi-pass membrane protein</topology>
    </subcellularLocation>
</comment>
<evidence type="ECO:0000313" key="12">
    <source>
        <dbReference type="Proteomes" id="UP001216558"/>
    </source>
</evidence>
<dbReference type="InterPro" id="IPR023408">
    <property type="entry name" value="MscS_beta-dom_sf"/>
</dbReference>
<keyword evidence="8" id="KW-0732">Signal</keyword>
<feature type="transmembrane region" description="Helical" evidence="7">
    <location>
        <begin position="254"/>
        <end position="272"/>
    </location>
</feature>
<evidence type="ECO:0000256" key="7">
    <source>
        <dbReference type="RuleBase" id="RU369025"/>
    </source>
</evidence>
<dbReference type="InterPro" id="IPR010920">
    <property type="entry name" value="LSM_dom_sf"/>
</dbReference>
<keyword evidence="12" id="KW-1185">Reference proteome</keyword>
<feature type="domain" description="Mechanosensitive ion channel MscS C-terminal" evidence="10">
    <location>
        <begin position="347"/>
        <end position="427"/>
    </location>
</feature>
<evidence type="ECO:0000313" key="11">
    <source>
        <dbReference type="EMBL" id="MDC8755172.1"/>
    </source>
</evidence>
<dbReference type="Pfam" id="PF21082">
    <property type="entry name" value="MS_channel_3rd"/>
    <property type="match status" value="1"/>
</dbReference>
<name>A0ABT5JUE5_9SPHN</name>
<comment type="caution">
    <text evidence="11">The sequence shown here is derived from an EMBL/GenBank/DDBJ whole genome shotgun (WGS) entry which is preliminary data.</text>
</comment>
<feature type="chain" id="PRO_5046350873" description="Small-conductance mechanosensitive channel" evidence="8">
    <location>
        <begin position="25"/>
        <end position="445"/>
    </location>
</feature>
<dbReference type="Proteomes" id="UP001216558">
    <property type="component" value="Unassembled WGS sequence"/>
</dbReference>
<sequence length="445" mass="47761">MITGRLLRALAIFVLALLAGPVLAQEAAPSPSVETVEAQTGDEPSEAVASAARVTDPDVTQGELAHLLIPLTKPELAEVTDSWLANVRAATQEIADLQAEIKRNPAKPGDPRFSRLARMVEHRAGLLSRYSMAVDSFERKGGDPARVADLRAYREAVLFEETAQAGTGALAGALLTWAGRSDGGVALLKRIGIALLALVAIVLVARFVRGFAHVWLGRFSQLSRLLQNFIAMLFFWLFIVIGLLLVLASIDVDVTPIFALIGGASFILAFAFQDTLGNLASGLMILVNQPFDEGDYIDVGGVSGTVQNVSIVATTIATADNKIIVVPNRNVWGNVIVNASASDIRRVDLVFGASYDDPIQQVLDTINQVVAAHPKILAEPATQVAANELGDSAVSYVCRPWVKAGDYLEVYWDLTRQVKEAFDAQGLTMPYPTQEVRIKGALPAR</sequence>
<keyword evidence="5 7" id="KW-1133">Transmembrane helix</keyword>
<dbReference type="Gene3D" id="1.10.287.1260">
    <property type="match status" value="1"/>
</dbReference>
<dbReference type="EMBL" id="JAQQXQ010000007">
    <property type="protein sequence ID" value="MDC8755172.1"/>
    <property type="molecule type" value="Genomic_DNA"/>
</dbReference>
<keyword evidence="3" id="KW-1003">Cell membrane</keyword>
<protein>
    <recommendedName>
        <fullName evidence="7">Small-conductance mechanosensitive channel</fullName>
    </recommendedName>
</protein>
<dbReference type="InterPro" id="IPR049278">
    <property type="entry name" value="MS_channel_C"/>
</dbReference>
<keyword evidence="4 7" id="KW-0812">Transmembrane</keyword>
<feature type="transmembrane region" description="Helical" evidence="7">
    <location>
        <begin position="191"/>
        <end position="208"/>
    </location>
</feature>
<feature type="transmembrane region" description="Helical" evidence="7">
    <location>
        <begin position="229"/>
        <end position="248"/>
    </location>
</feature>
<dbReference type="Pfam" id="PF00924">
    <property type="entry name" value="MS_channel_2nd"/>
    <property type="match status" value="1"/>
</dbReference>
<evidence type="ECO:0000256" key="8">
    <source>
        <dbReference type="SAM" id="SignalP"/>
    </source>
</evidence>
<dbReference type="RefSeq" id="WP_273678375.1">
    <property type="nucleotide sequence ID" value="NZ_JAQQXQ010000007.1"/>
</dbReference>
<dbReference type="SUPFAM" id="SSF50182">
    <property type="entry name" value="Sm-like ribonucleoproteins"/>
    <property type="match status" value="1"/>
</dbReference>
<dbReference type="Gene3D" id="2.30.30.60">
    <property type="match status" value="1"/>
</dbReference>
<accession>A0ABT5JUE5</accession>
<dbReference type="PANTHER" id="PTHR30221:SF1">
    <property type="entry name" value="SMALL-CONDUCTANCE MECHANOSENSITIVE CHANNEL"/>
    <property type="match status" value="1"/>
</dbReference>
<feature type="signal peptide" evidence="8">
    <location>
        <begin position="1"/>
        <end position="24"/>
    </location>
</feature>
<dbReference type="SUPFAM" id="SSF82689">
    <property type="entry name" value="Mechanosensitive channel protein MscS (YggB), C-terminal domain"/>
    <property type="match status" value="1"/>
</dbReference>
<dbReference type="PANTHER" id="PTHR30221">
    <property type="entry name" value="SMALL-CONDUCTANCE MECHANOSENSITIVE CHANNEL"/>
    <property type="match status" value="1"/>
</dbReference>
<evidence type="ECO:0000256" key="1">
    <source>
        <dbReference type="ARBA" id="ARBA00004651"/>
    </source>
</evidence>
<organism evidence="11 12">
    <name type="scientific">Erythrobacter fulvus</name>
    <dbReference type="NCBI Taxonomy" id="2987523"/>
    <lineage>
        <taxon>Bacteria</taxon>
        <taxon>Pseudomonadati</taxon>
        <taxon>Pseudomonadota</taxon>
        <taxon>Alphaproteobacteria</taxon>
        <taxon>Sphingomonadales</taxon>
        <taxon>Erythrobacteraceae</taxon>
        <taxon>Erythrobacter/Porphyrobacter group</taxon>
        <taxon>Erythrobacter</taxon>
    </lineage>
</organism>
<evidence type="ECO:0000256" key="5">
    <source>
        <dbReference type="ARBA" id="ARBA00022989"/>
    </source>
</evidence>
<dbReference type="InterPro" id="IPR011066">
    <property type="entry name" value="MscS_channel_C_sf"/>
</dbReference>
<proteinExistence type="inferred from homology"/>
<comment type="function">
    <text evidence="7">Mechanosensitive channel that participates in the regulation of osmotic pressure changes within the cell, opening in response to stretch forces in the membrane lipid bilayer, without the need for other proteins. Contributes to normal resistance to hypoosmotic shock. Forms an ion channel of 1.0 nanosiemens conductance with a slight preference for anions.</text>
</comment>
<keyword evidence="7" id="KW-0997">Cell inner membrane</keyword>
<dbReference type="InterPro" id="IPR011014">
    <property type="entry name" value="MscS_channel_TM-2"/>
</dbReference>
<evidence type="ECO:0000259" key="10">
    <source>
        <dbReference type="Pfam" id="PF21082"/>
    </source>
</evidence>
<keyword evidence="7" id="KW-0406">Ion transport</keyword>
<comment type="caution">
    <text evidence="7">Lacks conserved residue(s) required for the propagation of feature annotation.</text>
</comment>
<keyword evidence="6 7" id="KW-0472">Membrane</keyword>
<evidence type="ECO:0000259" key="9">
    <source>
        <dbReference type="Pfam" id="PF00924"/>
    </source>
</evidence>
<reference evidence="11 12" key="1">
    <citation type="submission" date="2022-10" db="EMBL/GenBank/DDBJ databases">
        <title>Erythrobacter sp. sf7 Genome sequencing.</title>
        <authorList>
            <person name="Park S."/>
        </authorList>
    </citation>
    <scope>NUCLEOTIDE SEQUENCE [LARGE SCALE GENOMIC DNA]</scope>
    <source>
        <strain evidence="12">sf7</strain>
    </source>
</reference>
<dbReference type="Gene3D" id="3.30.70.100">
    <property type="match status" value="1"/>
</dbReference>
<evidence type="ECO:0000256" key="3">
    <source>
        <dbReference type="ARBA" id="ARBA00022475"/>
    </source>
</evidence>
<evidence type="ECO:0000256" key="2">
    <source>
        <dbReference type="ARBA" id="ARBA00008017"/>
    </source>
</evidence>
<gene>
    <name evidence="11" type="ORF">OIK40_11035</name>
</gene>
<evidence type="ECO:0000256" key="6">
    <source>
        <dbReference type="ARBA" id="ARBA00023136"/>
    </source>
</evidence>
<dbReference type="InterPro" id="IPR045275">
    <property type="entry name" value="MscS_archaea/bacteria_type"/>
</dbReference>
<dbReference type="InterPro" id="IPR006685">
    <property type="entry name" value="MscS_channel_2nd"/>
</dbReference>
<keyword evidence="7" id="KW-0407">Ion channel</keyword>
<evidence type="ECO:0000256" key="4">
    <source>
        <dbReference type="ARBA" id="ARBA00022692"/>
    </source>
</evidence>
<comment type="subunit">
    <text evidence="7">Homoheptamer.</text>
</comment>
<dbReference type="SUPFAM" id="SSF82861">
    <property type="entry name" value="Mechanosensitive channel protein MscS (YggB), transmembrane region"/>
    <property type="match status" value="1"/>
</dbReference>